<reference evidence="1" key="1">
    <citation type="journal article" date="2020" name="Fungal Divers.">
        <title>Resolving the Mortierellaceae phylogeny through synthesis of multi-gene phylogenetics and phylogenomics.</title>
        <authorList>
            <person name="Vandepol N."/>
            <person name="Liber J."/>
            <person name="Desiro A."/>
            <person name="Na H."/>
            <person name="Kennedy M."/>
            <person name="Barry K."/>
            <person name="Grigoriev I.V."/>
            <person name="Miller A.N."/>
            <person name="O'Donnell K."/>
            <person name="Stajich J.E."/>
            <person name="Bonito G."/>
        </authorList>
    </citation>
    <scope>NUCLEOTIDE SEQUENCE</scope>
    <source>
        <strain evidence="1">NRRL 2769</strain>
    </source>
</reference>
<dbReference type="AlphaFoldDB" id="A0A9P6MQ68"/>
<organism evidence="1 2">
    <name type="scientific">Entomortierella chlamydospora</name>
    <dbReference type="NCBI Taxonomy" id="101097"/>
    <lineage>
        <taxon>Eukaryota</taxon>
        <taxon>Fungi</taxon>
        <taxon>Fungi incertae sedis</taxon>
        <taxon>Mucoromycota</taxon>
        <taxon>Mortierellomycotina</taxon>
        <taxon>Mortierellomycetes</taxon>
        <taxon>Mortierellales</taxon>
        <taxon>Mortierellaceae</taxon>
        <taxon>Entomortierella</taxon>
    </lineage>
</organism>
<protein>
    <submittedName>
        <fullName evidence="1">Uncharacterized protein</fullName>
    </submittedName>
</protein>
<evidence type="ECO:0000313" key="2">
    <source>
        <dbReference type="Proteomes" id="UP000703661"/>
    </source>
</evidence>
<dbReference type="Proteomes" id="UP000703661">
    <property type="component" value="Unassembled WGS sequence"/>
</dbReference>
<name>A0A9P6MQ68_9FUNG</name>
<keyword evidence="2" id="KW-1185">Reference proteome</keyword>
<evidence type="ECO:0000313" key="1">
    <source>
        <dbReference type="EMBL" id="KAG0008945.1"/>
    </source>
</evidence>
<proteinExistence type="predicted"/>
<comment type="caution">
    <text evidence="1">The sequence shown here is derived from an EMBL/GenBank/DDBJ whole genome shotgun (WGS) entry which is preliminary data.</text>
</comment>
<accession>A0A9P6MQ68</accession>
<gene>
    <name evidence="1" type="ORF">BGZ80_002888</name>
</gene>
<sequence length="91" mass="10382">MDLETSIYLDKEEMAKVAKWEGELRELSKLLHKDGSWFFGGGGVPKEVDTRVKWLMKKLAESHAKIAKYEQDMVLAKKTVAVEAKDIKKSN</sequence>
<dbReference type="EMBL" id="JAAAID010001736">
    <property type="protein sequence ID" value="KAG0008945.1"/>
    <property type="molecule type" value="Genomic_DNA"/>
</dbReference>